<dbReference type="KEGG" id="ruj:E5Z56_11310"/>
<feature type="transmembrane region" description="Helical" evidence="1">
    <location>
        <begin position="23"/>
        <end position="44"/>
    </location>
</feature>
<organism evidence="2 3">
    <name type="scientific">Ruminococcus bovis</name>
    <dbReference type="NCBI Taxonomy" id="2564099"/>
    <lineage>
        <taxon>Bacteria</taxon>
        <taxon>Bacillati</taxon>
        <taxon>Bacillota</taxon>
        <taxon>Clostridia</taxon>
        <taxon>Eubacteriales</taxon>
        <taxon>Oscillospiraceae</taxon>
        <taxon>Ruminococcus</taxon>
    </lineage>
</organism>
<keyword evidence="1" id="KW-0472">Membrane</keyword>
<evidence type="ECO:0000256" key="1">
    <source>
        <dbReference type="SAM" id="Phobius"/>
    </source>
</evidence>
<keyword evidence="1" id="KW-0812">Transmembrane</keyword>
<proteinExistence type="predicted"/>
<dbReference type="AlphaFoldDB" id="A0A4P8XXJ2"/>
<dbReference type="Proteomes" id="UP000301475">
    <property type="component" value="Chromosome"/>
</dbReference>
<protein>
    <recommendedName>
        <fullName evidence="4">Stage III sporulation protein AF</fullName>
    </recommendedName>
</protein>
<evidence type="ECO:0000313" key="3">
    <source>
        <dbReference type="Proteomes" id="UP000301475"/>
    </source>
</evidence>
<evidence type="ECO:0000313" key="2">
    <source>
        <dbReference type="EMBL" id="QCT07906.1"/>
    </source>
</evidence>
<keyword evidence="3" id="KW-1185">Reference proteome</keyword>
<reference evidence="2 3" key="1">
    <citation type="submission" date="2019-04" db="EMBL/GenBank/DDBJ databases">
        <authorList>
            <person name="Embree M."/>
            <person name="Gaffney J.R."/>
        </authorList>
    </citation>
    <scope>NUCLEOTIDE SEQUENCE [LARGE SCALE GENOMIC DNA]</scope>
    <source>
        <strain evidence="2 3">JE7A12</strain>
    </source>
</reference>
<keyword evidence="1" id="KW-1133">Transmembrane helix</keyword>
<sequence>MCNGYLCNQYCNNFNNGEWYMNLISNTAVMLCICTVACILVKFLVPEGVTRKTLNLIISTVLVITMIMPIKSLFTENNKININIPNETKISEEYNSKVLSTTKNNLEKSVKSILEQNNININNAVVTLKTDQNNGIIIESISIYITNDNQLTSSKITNLIKENFSVTPQIILEQ</sequence>
<evidence type="ECO:0008006" key="4">
    <source>
        <dbReference type="Google" id="ProtNLM"/>
    </source>
</evidence>
<dbReference type="EMBL" id="CP039381">
    <property type="protein sequence ID" value="QCT07906.1"/>
    <property type="molecule type" value="Genomic_DNA"/>
</dbReference>
<feature type="transmembrane region" description="Helical" evidence="1">
    <location>
        <begin position="56"/>
        <end position="74"/>
    </location>
</feature>
<accession>A0A4P8XXJ2</accession>
<gene>
    <name evidence="2" type="ORF">E5Z56_11310</name>
</gene>
<name>A0A4P8XXJ2_9FIRM</name>